<sequence>MSYKETIESFIYDYPILEFHYLDRKDLIFSEKVRFLCEHECEHYGHSWACPPAIGSIESCIKKCEKFSRAFLFATIAQVEDSLNFEACLKARKEHEDLTLELRDRFRQEFGEVLALSTGCMQCETCAYPNAPCRHPDKRVATVESHGILLMQTVEAMNICFNYGNDTVTYFTLLLFNA</sequence>
<comment type="caution">
    <text evidence="1">The sequence shown here is derived from an EMBL/GenBank/DDBJ whole genome shotgun (WGS) entry which is preliminary data.</text>
</comment>
<dbReference type="RefSeq" id="WP_178046255.1">
    <property type="nucleotide sequence ID" value="NZ_JAJEPR010000022.1"/>
</dbReference>
<dbReference type="EMBL" id="JAJEPR010000022">
    <property type="protein sequence ID" value="MCC2190567.1"/>
    <property type="molecule type" value="Genomic_DNA"/>
</dbReference>
<dbReference type="Proteomes" id="UP001197875">
    <property type="component" value="Unassembled WGS sequence"/>
</dbReference>
<evidence type="ECO:0000313" key="1">
    <source>
        <dbReference type="EMBL" id="MCC2190567.1"/>
    </source>
</evidence>
<evidence type="ECO:0000313" key="2">
    <source>
        <dbReference type="Proteomes" id="UP001197875"/>
    </source>
</evidence>
<gene>
    <name evidence="1" type="ORF">LKD71_12295</name>
</gene>
<dbReference type="InterPro" id="IPR019271">
    <property type="entry name" value="DUF2284_metal-binding"/>
</dbReference>
<keyword evidence="2" id="KW-1185">Reference proteome</keyword>
<name>A0AAE3DTV9_9FIRM</name>
<proteinExistence type="predicted"/>
<protein>
    <submittedName>
        <fullName evidence="1">DUF2284 domain-containing protein</fullName>
    </submittedName>
</protein>
<dbReference type="AlphaFoldDB" id="A0AAE3DTV9"/>
<dbReference type="Pfam" id="PF10050">
    <property type="entry name" value="DUF2284"/>
    <property type="match status" value="1"/>
</dbReference>
<accession>A0AAE3DTV9</accession>
<reference evidence="1 2" key="1">
    <citation type="submission" date="2021-10" db="EMBL/GenBank/DDBJ databases">
        <title>Anaerobic single-cell dispensing facilitates the cultivation of human gut bacteria.</title>
        <authorList>
            <person name="Afrizal A."/>
        </authorList>
    </citation>
    <scope>NUCLEOTIDE SEQUENCE [LARGE SCALE GENOMIC DNA]</scope>
    <source>
        <strain evidence="1 2">CLA-AA-H277</strain>
    </source>
</reference>
<organism evidence="1 2">
    <name type="scientific">Fusicatenibacter faecihominis</name>
    <dbReference type="NCBI Taxonomy" id="2881276"/>
    <lineage>
        <taxon>Bacteria</taxon>
        <taxon>Bacillati</taxon>
        <taxon>Bacillota</taxon>
        <taxon>Clostridia</taxon>
        <taxon>Lachnospirales</taxon>
        <taxon>Lachnospiraceae</taxon>
        <taxon>Fusicatenibacter</taxon>
    </lineage>
</organism>